<comment type="similarity">
    <text evidence="5">Belongs to the YicC/YloC family.</text>
</comment>
<dbReference type="Pfam" id="PF03755">
    <property type="entry name" value="YicC-like_N"/>
    <property type="match status" value="1"/>
</dbReference>
<gene>
    <name evidence="8" type="ORF">SAMN05661053_0781</name>
</gene>
<proteinExistence type="inferred from homology"/>
<feature type="domain" description="Endoribonuclease YicC-like C-terminal" evidence="7">
    <location>
        <begin position="177"/>
        <end position="292"/>
    </location>
</feature>
<sequence length="293" mass="32692">MSIISMTGFGKSESTLQGITCVIEVRSVNSRFLEISSKIPKNFAYLENDFKAQIKDKLVRGSVNFSITLGAGNAGNIPVCYNEAAVAKFVEITKAMQKKYGIAGDIKLEHVLAIPEVLQFTDGNGDNEVWEKHLKAELDKALDGVIAMREKEGANLAVDLTRRVIHLNEVIDKVEVLDPQRIETWKVKFRERINTLMKDSEIDDVRLLQEACIMADKLDIHEEITRFRSHNKLFLDALAKGGAQGKNLGFILQEMGREANTLGTKCQNAEIAALAIELKNEIECIREQSMNVA</sequence>
<evidence type="ECO:0000256" key="5">
    <source>
        <dbReference type="ARBA" id="ARBA00035648"/>
    </source>
</evidence>
<evidence type="ECO:0000256" key="2">
    <source>
        <dbReference type="ARBA" id="ARBA00022722"/>
    </source>
</evidence>
<accession>A0A380RXC2</accession>
<dbReference type="InterPro" id="IPR013527">
    <property type="entry name" value="YicC-like_N"/>
</dbReference>
<comment type="cofactor">
    <cofactor evidence="1">
        <name>a divalent metal cation</name>
        <dbReference type="ChEBI" id="CHEBI:60240"/>
    </cofactor>
</comment>
<dbReference type="Pfam" id="PF08340">
    <property type="entry name" value="YicC-like_C"/>
    <property type="match status" value="1"/>
</dbReference>
<name>A0A380RXC2_FIBSU</name>
<dbReference type="AlphaFoldDB" id="A0A380RXC2"/>
<evidence type="ECO:0000259" key="7">
    <source>
        <dbReference type="Pfam" id="PF08340"/>
    </source>
</evidence>
<reference evidence="8 9" key="1">
    <citation type="submission" date="2017-08" db="EMBL/GenBank/DDBJ databases">
        <authorList>
            <person name="de Groot N.N."/>
        </authorList>
    </citation>
    <scope>NUCLEOTIDE SEQUENCE [LARGE SCALE GENOMIC DNA]</scope>
    <source>
        <strain evidence="8 9">HM2</strain>
    </source>
</reference>
<evidence type="ECO:0000256" key="4">
    <source>
        <dbReference type="ARBA" id="ARBA00022801"/>
    </source>
</evidence>
<keyword evidence="2" id="KW-0540">Nuclease</keyword>
<keyword evidence="4" id="KW-0378">Hydrolase</keyword>
<evidence type="ECO:0000259" key="6">
    <source>
        <dbReference type="Pfam" id="PF03755"/>
    </source>
</evidence>
<evidence type="ECO:0000313" key="9">
    <source>
        <dbReference type="Proteomes" id="UP000255423"/>
    </source>
</evidence>
<dbReference type="RefSeq" id="WP_085490565.1">
    <property type="nucleotide sequence ID" value="NZ_UHJL01000001.1"/>
</dbReference>
<dbReference type="InterPro" id="IPR005229">
    <property type="entry name" value="YicC/YloC-like"/>
</dbReference>
<dbReference type="InterPro" id="IPR013551">
    <property type="entry name" value="YicC-like_C"/>
</dbReference>
<keyword evidence="3" id="KW-0255">Endonuclease</keyword>
<protein>
    <submittedName>
        <fullName evidence="8">TIGR00255 family protein</fullName>
    </submittedName>
</protein>
<dbReference type="Proteomes" id="UP000255423">
    <property type="component" value="Unassembled WGS sequence"/>
</dbReference>
<evidence type="ECO:0000313" key="8">
    <source>
        <dbReference type="EMBL" id="SUQ19542.1"/>
    </source>
</evidence>
<dbReference type="NCBIfam" id="TIGR00255">
    <property type="entry name" value="YicC/YloC family endoribonuclease"/>
    <property type="match status" value="1"/>
</dbReference>
<evidence type="ECO:0000256" key="3">
    <source>
        <dbReference type="ARBA" id="ARBA00022759"/>
    </source>
</evidence>
<dbReference type="EMBL" id="UHJL01000001">
    <property type="protein sequence ID" value="SUQ19542.1"/>
    <property type="molecule type" value="Genomic_DNA"/>
</dbReference>
<dbReference type="GO" id="GO:0016787">
    <property type="term" value="F:hydrolase activity"/>
    <property type="evidence" value="ECO:0007669"/>
    <property type="project" value="UniProtKB-KW"/>
</dbReference>
<evidence type="ECO:0000256" key="1">
    <source>
        <dbReference type="ARBA" id="ARBA00001968"/>
    </source>
</evidence>
<organism evidence="8 9">
    <name type="scientific">Fibrobacter succinogenes</name>
    <name type="common">Bacteroides succinogenes</name>
    <dbReference type="NCBI Taxonomy" id="833"/>
    <lineage>
        <taxon>Bacteria</taxon>
        <taxon>Pseudomonadati</taxon>
        <taxon>Fibrobacterota</taxon>
        <taxon>Fibrobacteria</taxon>
        <taxon>Fibrobacterales</taxon>
        <taxon>Fibrobacteraceae</taxon>
        <taxon>Fibrobacter</taxon>
    </lineage>
</organism>
<dbReference type="PANTHER" id="PTHR30636">
    <property type="entry name" value="UPF0701 PROTEIN YICC"/>
    <property type="match status" value="1"/>
</dbReference>
<feature type="domain" description="Endoribonuclease YicC-like N-terminal" evidence="6">
    <location>
        <begin position="3"/>
        <end position="157"/>
    </location>
</feature>
<dbReference type="GO" id="GO:0004521">
    <property type="term" value="F:RNA endonuclease activity"/>
    <property type="evidence" value="ECO:0007669"/>
    <property type="project" value="InterPro"/>
</dbReference>
<dbReference type="PANTHER" id="PTHR30636:SF3">
    <property type="entry name" value="UPF0701 PROTEIN YICC"/>
    <property type="match status" value="1"/>
</dbReference>